<feature type="transmembrane region" description="Helical" evidence="11">
    <location>
        <begin position="458"/>
        <end position="480"/>
    </location>
</feature>
<proteinExistence type="inferred from homology"/>
<keyword evidence="4" id="KW-1003">Cell membrane</keyword>
<feature type="transmembrane region" description="Helical" evidence="11">
    <location>
        <begin position="138"/>
        <end position="163"/>
    </location>
</feature>
<feature type="transmembrane region" description="Helical" evidence="11">
    <location>
        <begin position="57"/>
        <end position="76"/>
    </location>
</feature>
<dbReference type="Pfam" id="PF03219">
    <property type="entry name" value="TLC"/>
    <property type="match status" value="1"/>
</dbReference>
<dbReference type="GO" id="GO:0005886">
    <property type="term" value="C:plasma membrane"/>
    <property type="evidence" value="ECO:0007669"/>
    <property type="project" value="UniProtKB-SubCell"/>
</dbReference>
<evidence type="ECO:0000313" key="13">
    <source>
        <dbReference type="Proteomes" id="UP000323844"/>
    </source>
</evidence>
<dbReference type="RefSeq" id="WP_148951855.1">
    <property type="nucleotide sequence ID" value="NZ_CP043312.1"/>
</dbReference>
<evidence type="ECO:0000256" key="11">
    <source>
        <dbReference type="RuleBase" id="RU363121"/>
    </source>
</evidence>
<keyword evidence="3 11" id="KW-0813">Transport</keyword>
<feature type="transmembrane region" description="Helical" evidence="11">
    <location>
        <begin position="217"/>
        <end position="234"/>
    </location>
</feature>
<keyword evidence="9 11" id="KW-0472">Membrane</keyword>
<feature type="transmembrane region" description="Helical" evidence="11">
    <location>
        <begin position="175"/>
        <end position="197"/>
    </location>
</feature>
<dbReference type="InterPro" id="IPR004667">
    <property type="entry name" value="ADP_ATP_car_bac_type"/>
</dbReference>
<evidence type="ECO:0000256" key="4">
    <source>
        <dbReference type="ARBA" id="ARBA00022475"/>
    </source>
</evidence>
<keyword evidence="5 11" id="KW-0812">Transmembrane</keyword>
<evidence type="ECO:0000256" key="9">
    <source>
        <dbReference type="ARBA" id="ARBA00023136"/>
    </source>
</evidence>
<dbReference type="GO" id="GO:0005471">
    <property type="term" value="F:ATP:ADP antiporter activity"/>
    <property type="evidence" value="ECO:0007669"/>
    <property type="project" value="InterPro"/>
</dbReference>
<dbReference type="EMBL" id="CP043312">
    <property type="protein sequence ID" value="QEK39494.1"/>
    <property type="molecule type" value="Genomic_DNA"/>
</dbReference>
<evidence type="ECO:0000256" key="6">
    <source>
        <dbReference type="ARBA" id="ARBA00022741"/>
    </source>
</evidence>
<dbReference type="AlphaFoldDB" id="A0A5C0UKW4"/>
<gene>
    <name evidence="12" type="ORF">FZC37_00890</name>
</gene>
<comment type="subcellular location">
    <subcellularLocation>
        <location evidence="1">Cell membrane</location>
        <topology evidence="1">Multi-pass membrane protein</topology>
    </subcellularLocation>
    <subcellularLocation>
        <location evidence="11">Membrane</location>
        <topology evidence="11">Multi-pass membrane protein</topology>
    </subcellularLocation>
</comment>
<dbReference type="GO" id="GO:0005524">
    <property type="term" value="F:ATP binding"/>
    <property type="evidence" value="ECO:0007669"/>
    <property type="project" value="UniProtKB-KW"/>
</dbReference>
<keyword evidence="13" id="KW-1185">Reference proteome</keyword>
<evidence type="ECO:0000256" key="5">
    <source>
        <dbReference type="ARBA" id="ARBA00022692"/>
    </source>
</evidence>
<feature type="transmembrane region" description="Helical" evidence="11">
    <location>
        <begin position="311"/>
        <end position="336"/>
    </location>
</feature>
<organism evidence="12 13">
    <name type="scientific">Candidatus Sneabacter namystus</name>
    <dbReference type="NCBI Taxonomy" id="2601646"/>
    <lineage>
        <taxon>Bacteria</taxon>
        <taxon>Pseudomonadati</taxon>
        <taxon>Pseudomonadota</taxon>
        <taxon>Alphaproteobacteria</taxon>
        <taxon>Rickettsiales</taxon>
        <taxon>Rickettsiaceae</taxon>
        <taxon>Rickettsieae</taxon>
        <taxon>Candidatus Sneabacter</taxon>
    </lineage>
</organism>
<feature type="transmembrane region" description="Helical" evidence="11">
    <location>
        <begin position="275"/>
        <end position="299"/>
    </location>
</feature>
<feature type="transmembrane region" description="Helical" evidence="11">
    <location>
        <begin position="342"/>
        <end position="361"/>
    </location>
</feature>
<evidence type="ECO:0000256" key="8">
    <source>
        <dbReference type="ARBA" id="ARBA00022989"/>
    </source>
</evidence>
<dbReference type="PANTHER" id="PTHR31187">
    <property type="match status" value="1"/>
</dbReference>
<dbReference type="OrthoDB" id="19786at2"/>
<accession>A0A5C0UKW4</accession>
<evidence type="ECO:0000256" key="3">
    <source>
        <dbReference type="ARBA" id="ARBA00022448"/>
    </source>
</evidence>
<evidence type="ECO:0000256" key="7">
    <source>
        <dbReference type="ARBA" id="ARBA00022840"/>
    </source>
</evidence>
<dbReference type="PANTHER" id="PTHR31187:SF1">
    <property type="entry name" value="ADP,ATP CARRIER PROTEIN 1"/>
    <property type="match status" value="1"/>
</dbReference>
<protein>
    <recommendedName>
        <fullName evidence="11">ADP,ATP carrier protein</fullName>
    </recommendedName>
</protein>
<dbReference type="Proteomes" id="UP000323844">
    <property type="component" value="Chromosome"/>
</dbReference>
<name>A0A5C0UKW4_9RICK</name>
<feature type="transmembrane region" description="Helical" evidence="11">
    <location>
        <begin position="88"/>
        <end position="108"/>
    </location>
</feature>
<comment type="function">
    <text evidence="10 11">Provides the rickettsial cell with host ATP in exchange for rickettsial ADP. This is an obligate exchange system. This energy acquiring activity is an important component of rickettsial parasitism.</text>
</comment>
<evidence type="ECO:0000256" key="1">
    <source>
        <dbReference type="ARBA" id="ARBA00004651"/>
    </source>
</evidence>
<evidence type="ECO:0000256" key="10">
    <source>
        <dbReference type="ARBA" id="ARBA00024792"/>
    </source>
</evidence>
<feature type="transmembrane region" description="Helical" evidence="11">
    <location>
        <begin position="368"/>
        <end position="391"/>
    </location>
</feature>
<comment type="similarity">
    <text evidence="2 11">Belongs to the ADP/ATP translocase tlc family.</text>
</comment>
<keyword evidence="7 11" id="KW-0067">ATP-binding</keyword>
<sequence length="494" mass="56589">MNNFFSKAFFPIKAEEKKKFIMMSSLMFTILLNQNIVRNIKDAITVTYIGAEAISFIKLWVELPCSVVFVFLYTRLCNYFGPHKTFRIVLYIFILYFFLFLVLLFPHLELLQPSQLVTEHYVSIHPHWKWFIALWSNWIIVSFYVVGELWPVIVFSLLFWQLVNSTTLTEQSYRFYPSLSLIGQTNLLVAFLIIEYVTKDNTFLSSLVIGNNFESRLNVLLSFVVICGITSALLHKMIEKDITKNPCLYICVGGAKEYFRLGLRDSIKMLFNSKYLRALCIIVISYSLAINLTEGILLFKIRKYYHTATEVMRYNAMVSFCTGIFTFICSIAGGYMIRGLGWFYSAIITPGIFAIMGSIFFCSVLLQYYFGISFAVLGLSTLGFIVIVGAFQNILSKAVKYSLFDATKEMAYVPLCDEWKTKGKASVDMFGPKLGRAFGSGVQFSLFSLFPRSDYDDIALPLMMLFLLVVGMWMYGVSTLGKAYNCMIKKENES</sequence>
<feature type="transmembrane region" description="Helical" evidence="11">
    <location>
        <begin position="20"/>
        <end position="37"/>
    </location>
</feature>
<dbReference type="KEGG" id="snay:FZC37_00890"/>
<keyword evidence="6 11" id="KW-0547">Nucleotide-binding</keyword>
<evidence type="ECO:0000313" key="12">
    <source>
        <dbReference type="EMBL" id="QEK39494.1"/>
    </source>
</evidence>
<reference evidence="12 13" key="1">
    <citation type="submission" date="2019-08" db="EMBL/GenBank/DDBJ databases">
        <title>Highly reduced genomes of protist endosymbionts show evolutionary convergence.</title>
        <authorList>
            <person name="George E."/>
            <person name="Husnik F."/>
            <person name="Tashyreva D."/>
            <person name="Prokopchuk G."/>
            <person name="Horak A."/>
            <person name="Kwong W.K."/>
            <person name="Lukes J."/>
            <person name="Keeling P.J."/>
        </authorList>
    </citation>
    <scope>NUCLEOTIDE SEQUENCE [LARGE SCALE GENOMIC DNA]</scope>
    <source>
        <strain evidence="12">1621</strain>
    </source>
</reference>
<evidence type="ECO:0000256" key="2">
    <source>
        <dbReference type="ARBA" id="ARBA00007127"/>
    </source>
</evidence>
<keyword evidence="8 11" id="KW-1133">Transmembrane helix</keyword>